<dbReference type="AlphaFoldDB" id="A0A6A6GBD8"/>
<accession>A0A6A6GBD8</accession>
<dbReference type="OrthoDB" id="10460814at2759"/>
<organism evidence="2 3">
    <name type="scientific">Elsinoe ampelina</name>
    <dbReference type="NCBI Taxonomy" id="302913"/>
    <lineage>
        <taxon>Eukaryota</taxon>
        <taxon>Fungi</taxon>
        <taxon>Dikarya</taxon>
        <taxon>Ascomycota</taxon>
        <taxon>Pezizomycotina</taxon>
        <taxon>Dothideomycetes</taxon>
        <taxon>Dothideomycetidae</taxon>
        <taxon>Myriangiales</taxon>
        <taxon>Elsinoaceae</taxon>
        <taxon>Elsinoe</taxon>
    </lineage>
</organism>
<evidence type="ECO:0000313" key="3">
    <source>
        <dbReference type="Proteomes" id="UP000799538"/>
    </source>
</evidence>
<feature type="compositionally biased region" description="Basic and acidic residues" evidence="1">
    <location>
        <begin position="203"/>
        <end position="217"/>
    </location>
</feature>
<evidence type="ECO:0000256" key="1">
    <source>
        <dbReference type="SAM" id="MobiDB-lite"/>
    </source>
</evidence>
<name>A0A6A6GBD8_9PEZI</name>
<evidence type="ECO:0000313" key="2">
    <source>
        <dbReference type="EMBL" id="KAF2223045.1"/>
    </source>
</evidence>
<reference evidence="3" key="1">
    <citation type="journal article" date="2020" name="Stud. Mycol.">
        <title>101 Dothideomycetes genomes: A test case for predicting lifestyles and emergence of pathogens.</title>
        <authorList>
            <person name="Haridas S."/>
            <person name="Albert R."/>
            <person name="Binder M."/>
            <person name="Bloem J."/>
            <person name="LaButti K."/>
            <person name="Salamov A."/>
            <person name="Andreopoulos B."/>
            <person name="Baker S."/>
            <person name="Barry K."/>
            <person name="Bills G."/>
            <person name="Bluhm B."/>
            <person name="Cannon C."/>
            <person name="Castanera R."/>
            <person name="Culley D."/>
            <person name="Daum C."/>
            <person name="Ezra D."/>
            <person name="Gonzalez J."/>
            <person name="Henrissat B."/>
            <person name="Kuo A."/>
            <person name="Liang C."/>
            <person name="Lipzen A."/>
            <person name="Lutzoni F."/>
            <person name="Magnuson J."/>
            <person name="Mondo S."/>
            <person name="Nolan M."/>
            <person name="Ohm R."/>
            <person name="Pangilinan J."/>
            <person name="Park H.-J."/>
            <person name="Ramirez L."/>
            <person name="Alfaro M."/>
            <person name="Sun H."/>
            <person name="Tritt A."/>
            <person name="Yoshinaga Y."/>
            <person name="Zwiers L.-H."/>
            <person name="Turgeon B."/>
            <person name="Goodwin S."/>
            <person name="Spatafora J."/>
            <person name="Crous P."/>
            <person name="Grigoriev I."/>
        </authorList>
    </citation>
    <scope>NUCLEOTIDE SEQUENCE [LARGE SCALE GENOMIC DNA]</scope>
    <source>
        <strain evidence="3">CECT 20119</strain>
    </source>
</reference>
<feature type="compositionally biased region" description="Basic and acidic residues" evidence="1">
    <location>
        <begin position="174"/>
        <end position="194"/>
    </location>
</feature>
<dbReference type="Proteomes" id="UP000799538">
    <property type="component" value="Unassembled WGS sequence"/>
</dbReference>
<dbReference type="EMBL" id="ML992507">
    <property type="protein sequence ID" value="KAF2223045.1"/>
    <property type="molecule type" value="Genomic_DNA"/>
</dbReference>
<feature type="region of interest" description="Disordered" evidence="1">
    <location>
        <begin position="149"/>
        <end position="280"/>
    </location>
</feature>
<feature type="compositionally biased region" description="Basic residues" evidence="1">
    <location>
        <begin position="229"/>
        <end position="239"/>
    </location>
</feature>
<keyword evidence="3" id="KW-1185">Reference proteome</keyword>
<protein>
    <submittedName>
        <fullName evidence="2">Uncharacterized protein</fullName>
    </submittedName>
</protein>
<proteinExistence type="predicted"/>
<sequence>MPPSGSDSVPRYPFFIMVKDKRFGSKKQPCTPNFNPCCYCIMNDVYKCCIPLDTINSKEHRESEDYEWGCSCCINANRKCYQVPTCMKDMVFKAMIFLIATQPAEWDFQHDRMSPIKNELKRLLPRGYENGNAEVHKGYIDVEWAGNESLKNRPSTGIPKKRARADSDDEDATESVRIKREESASAEESSKEATEVAGGGRESSVEEQQHDARKACSSDEDSEPEVQNKPRKKLAKSHKAPSSFVPTHDYDSDELSDEMDRLRRQSVINHGRAIPGRRQE</sequence>
<gene>
    <name evidence="2" type="ORF">BDZ85DRAFT_319338</name>
</gene>